<protein>
    <submittedName>
        <fullName evidence="2">Uncharacterized protein</fullName>
    </submittedName>
</protein>
<dbReference type="EMBL" id="QGKX02002183">
    <property type="protein sequence ID" value="KAF3485977.1"/>
    <property type="molecule type" value="Genomic_DNA"/>
</dbReference>
<feature type="region of interest" description="Disordered" evidence="1">
    <location>
        <begin position="135"/>
        <end position="159"/>
    </location>
</feature>
<proteinExistence type="predicted"/>
<reference evidence="2" key="1">
    <citation type="submission" date="2019-12" db="EMBL/GenBank/DDBJ databases">
        <title>Genome sequencing and annotation of Brassica cretica.</title>
        <authorList>
            <person name="Studholme D.J."/>
            <person name="Sarris P."/>
        </authorList>
    </citation>
    <scope>NUCLEOTIDE SEQUENCE</scope>
    <source>
        <strain evidence="2">PFS-109/04</strain>
        <tissue evidence="2">Leaf</tissue>
    </source>
</reference>
<evidence type="ECO:0000256" key="1">
    <source>
        <dbReference type="SAM" id="MobiDB-lite"/>
    </source>
</evidence>
<accession>A0A8S9MYH1</accession>
<name>A0A8S9MYH1_BRACR</name>
<comment type="caution">
    <text evidence="2">The sequence shown here is derived from an EMBL/GenBank/DDBJ whole genome shotgun (WGS) entry which is preliminary data.</text>
</comment>
<evidence type="ECO:0000313" key="3">
    <source>
        <dbReference type="Proteomes" id="UP000712600"/>
    </source>
</evidence>
<dbReference type="AlphaFoldDB" id="A0A8S9MYH1"/>
<organism evidence="2 3">
    <name type="scientific">Brassica cretica</name>
    <name type="common">Mustard</name>
    <dbReference type="NCBI Taxonomy" id="69181"/>
    <lineage>
        <taxon>Eukaryota</taxon>
        <taxon>Viridiplantae</taxon>
        <taxon>Streptophyta</taxon>
        <taxon>Embryophyta</taxon>
        <taxon>Tracheophyta</taxon>
        <taxon>Spermatophyta</taxon>
        <taxon>Magnoliopsida</taxon>
        <taxon>eudicotyledons</taxon>
        <taxon>Gunneridae</taxon>
        <taxon>Pentapetalae</taxon>
        <taxon>rosids</taxon>
        <taxon>malvids</taxon>
        <taxon>Brassicales</taxon>
        <taxon>Brassicaceae</taxon>
        <taxon>Brassiceae</taxon>
        <taxon>Brassica</taxon>
    </lineage>
</organism>
<dbReference type="Proteomes" id="UP000712600">
    <property type="component" value="Unassembled WGS sequence"/>
</dbReference>
<feature type="compositionally biased region" description="Basic residues" evidence="1">
    <location>
        <begin position="141"/>
        <end position="158"/>
    </location>
</feature>
<evidence type="ECO:0000313" key="2">
    <source>
        <dbReference type="EMBL" id="KAF3485977.1"/>
    </source>
</evidence>
<sequence length="192" mass="21990">MFTGRNLLMSRSSLAKRPVVFVYVSPRPFPAREHCLRSRSWIRRSLVAVGFIPQRLPAVISWFHPGKLLRDRIPLKLDAANVRSHPPVVAVLCRVSSQAPTGRALSSWSRAQLRRRRELHLLRCGRELQSSSQIKAQIHDSRRRPQQFRRCAQNRRRGSSGIAIGSRRFSLLRESLTTSSNGEFQNIFTSDP</sequence>
<gene>
    <name evidence="2" type="ORF">F2Q69_00052169</name>
</gene>